<evidence type="ECO:0000256" key="4">
    <source>
        <dbReference type="SAM" id="Coils"/>
    </source>
</evidence>
<name>W7TBJ9_9STRA</name>
<feature type="domain" description="DNA endonuclease activator Ctp1 C-terminal" evidence="6">
    <location>
        <begin position="499"/>
        <end position="530"/>
    </location>
</feature>
<proteinExistence type="predicted"/>
<sequence length="533" mass="57727">MTESTCQQSVAGLDNALEELCKFRRQLEEERRTELQRAQEKDALLETQQSQIEELREENELLRQKNARQAEKMRMVMKAIKRVSGDGVPRGMPEQQCPEETASESSGQTSVGICSRTIDGSHGIKWSGGEGTPAGVHSSCSQGLPVAPSSRSKLRETQSKRELGAHEHFSRAKKEGGKNAMAVHVKCPPSKGDELVMADHAEHVFKPNFKIQPQTKECVPKGAVKGGGRVERGWLKEPRLPLADMGNAPYAERPGAAAAPVSAGLASSVRGSKDEFEQASSPSLVSRPRGTASPSHPGGAGLPFMLSCPGAHGGDEDSGSGGRDNAREEEVESEELLANAGSEQLQRIQEPLRRGLKRRPWERPRPSARPTSRPELSVHSRDRGPASTTCVSPSPSAMLSEPAAALGLRVVTGAGGRKQISPGSHCPPSPRGASKPQSSLPSPTGPIKAAHKVPQPQQHQQHRSVQVVRSRETRMALPAYACPECSGFLDAVGDLFDREQILKKCSRHRHAHKPYETPEGFWDLSFPDSQDKH</sequence>
<evidence type="ECO:0000313" key="7">
    <source>
        <dbReference type="EMBL" id="EWM23652.1"/>
    </source>
</evidence>
<comment type="caution">
    <text evidence="7">The sequence shown here is derived from an EMBL/GenBank/DDBJ whole genome shotgun (WGS) entry which is preliminary data.</text>
</comment>
<feature type="coiled-coil region" evidence="4">
    <location>
        <begin position="10"/>
        <end position="72"/>
    </location>
</feature>
<keyword evidence="4" id="KW-0175">Coiled coil</keyword>
<evidence type="ECO:0000256" key="2">
    <source>
        <dbReference type="ARBA" id="ARBA00022763"/>
    </source>
</evidence>
<feature type="region of interest" description="Disordered" evidence="5">
    <location>
        <begin position="269"/>
        <end position="398"/>
    </location>
</feature>
<dbReference type="GO" id="GO:0006281">
    <property type="term" value="P:DNA repair"/>
    <property type="evidence" value="ECO:0007669"/>
    <property type="project" value="InterPro"/>
</dbReference>
<dbReference type="Pfam" id="PF08573">
    <property type="entry name" value="SAE2"/>
    <property type="match status" value="1"/>
</dbReference>
<keyword evidence="8" id="KW-1185">Reference proteome</keyword>
<evidence type="ECO:0000256" key="1">
    <source>
        <dbReference type="ARBA" id="ARBA00004123"/>
    </source>
</evidence>
<evidence type="ECO:0000256" key="5">
    <source>
        <dbReference type="SAM" id="MobiDB-lite"/>
    </source>
</evidence>
<protein>
    <submittedName>
        <fullName evidence="7">DNA repair protein Sae2/CtIP</fullName>
    </submittedName>
</protein>
<feature type="compositionally biased region" description="Basic and acidic residues" evidence="5">
    <location>
        <begin position="153"/>
        <end position="177"/>
    </location>
</feature>
<reference evidence="7 8" key="1">
    <citation type="journal article" date="2014" name="Mol. Plant">
        <title>Chromosome Scale Genome Assembly and Transcriptome Profiling of Nannochloropsis gaditana in Nitrogen Depletion.</title>
        <authorList>
            <person name="Corteggiani Carpinelli E."/>
            <person name="Telatin A."/>
            <person name="Vitulo N."/>
            <person name="Forcato C."/>
            <person name="D'Angelo M."/>
            <person name="Schiavon R."/>
            <person name="Vezzi A."/>
            <person name="Giacometti G.M."/>
            <person name="Morosinotto T."/>
            <person name="Valle G."/>
        </authorList>
    </citation>
    <scope>NUCLEOTIDE SEQUENCE [LARGE SCALE GENOMIC DNA]</scope>
    <source>
        <strain evidence="7 8">B-31</strain>
    </source>
</reference>
<evidence type="ECO:0000259" key="6">
    <source>
        <dbReference type="Pfam" id="PF08573"/>
    </source>
</evidence>
<evidence type="ECO:0000256" key="3">
    <source>
        <dbReference type="ARBA" id="ARBA00023242"/>
    </source>
</evidence>
<feature type="compositionally biased region" description="Polar residues" evidence="5">
    <location>
        <begin position="103"/>
        <end position="112"/>
    </location>
</feature>
<feature type="compositionally biased region" description="Low complexity" evidence="5">
    <location>
        <begin position="453"/>
        <end position="465"/>
    </location>
</feature>
<feature type="region of interest" description="Disordered" evidence="5">
    <location>
        <begin position="85"/>
        <end position="177"/>
    </location>
</feature>
<gene>
    <name evidence="7" type="ORF">Naga_100191g2</name>
</gene>
<feature type="compositionally biased region" description="Polar residues" evidence="5">
    <location>
        <begin position="386"/>
        <end position="397"/>
    </location>
</feature>
<feature type="region of interest" description="Disordered" evidence="5">
    <location>
        <begin position="415"/>
        <end position="465"/>
    </location>
</feature>
<accession>W7TBJ9</accession>
<evidence type="ECO:0000313" key="8">
    <source>
        <dbReference type="Proteomes" id="UP000019335"/>
    </source>
</evidence>
<dbReference type="OrthoDB" id="79762at2759"/>
<dbReference type="GO" id="GO:0005634">
    <property type="term" value="C:nucleus"/>
    <property type="evidence" value="ECO:0007669"/>
    <property type="project" value="UniProtKB-SubCell"/>
</dbReference>
<dbReference type="InterPro" id="IPR013882">
    <property type="entry name" value="Ctp1_C"/>
</dbReference>
<dbReference type="EMBL" id="AZIL01001544">
    <property type="protein sequence ID" value="EWM23652.1"/>
    <property type="molecule type" value="Genomic_DNA"/>
</dbReference>
<keyword evidence="3" id="KW-0539">Nucleus</keyword>
<dbReference type="AlphaFoldDB" id="W7TBJ9"/>
<keyword evidence="2" id="KW-0227">DNA damage</keyword>
<organism evidence="7 8">
    <name type="scientific">Nannochloropsis gaditana</name>
    <dbReference type="NCBI Taxonomy" id="72520"/>
    <lineage>
        <taxon>Eukaryota</taxon>
        <taxon>Sar</taxon>
        <taxon>Stramenopiles</taxon>
        <taxon>Ochrophyta</taxon>
        <taxon>Eustigmatophyceae</taxon>
        <taxon>Eustigmatales</taxon>
        <taxon>Monodopsidaceae</taxon>
        <taxon>Nannochloropsis</taxon>
    </lineage>
</organism>
<comment type="subcellular location">
    <subcellularLocation>
        <location evidence="1">Nucleus</location>
    </subcellularLocation>
</comment>
<dbReference type="Proteomes" id="UP000019335">
    <property type="component" value="Chromosome 16"/>
</dbReference>